<dbReference type="GO" id="GO:0003964">
    <property type="term" value="F:RNA-directed DNA polymerase activity"/>
    <property type="evidence" value="ECO:0007669"/>
    <property type="project" value="UniProtKB-KW"/>
</dbReference>
<reference evidence="3 4" key="1">
    <citation type="submission" date="2017-02" db="EMBL/GenBank/DDBJ databases">
        <title>Paraburkholderia sophoroidis sp. nov. and Paraburkholderia steynii sp. nov. rhizobial symbionts of the fynbos legume Hypocalyptus sophoroides.</title>
        <authorList>
            <person name="Steenkamp E.T."/>
            <person name="Beukes C.W."/>
            <person name="Van Zyl E."/>
            <person name="Avontuur J."/>
            <person name="Chan W.Y."/>
            <person name="Hassen A."/>
            <person name="Palmer M."/>
            <person name="Mthombeni L."/>
            <person name="Phalane F."/>
            <person name="Sereme K."/>
            <person name="Venter S.N."/>
        </authorList>
    </citation>
    <scope>NUCLEOTIDE SEQUENCE [LARGE SCALE GENOMIC DNA]</scope>
    <source>
        <strain evidence="3 4">HC1.1ba</strain>
    </source>
</reference>
<dbReference type="InterPro" id="IPR003615">
    <property type="entry name" value="HNH_nuc"/>
</dbReference>
<keyword evidence="3" id="KW-0695">RNA-directed DNA polymerase</keyword>
<dbReference type="InterPro" id="IPR051083">
    <property type="entry name" value="GrpII_Intron_Splice-Mob/Def"/>
</dbReference>
<sequence length="555" mass="62885">MDAAARACAPPDVTWTGINWAEVQRQVSRLQIRTVKATQSGRHNKAKALQWLLTHSFSGKALAVRRVTENKGKNTAGVDNVTWKTPAAKTNAIASLKRRGYSPLPLRRVFIPKKNGKTRPLGIPTMKCRAMQALHLLALEPVAETTADLNSYGFRPERSTADAGGQCFISLAKKASAEWVLEADIQGCFDKISHDWMIANIPTDKVILKKWLKAGYVYQNELFPTDAGTPQGGIISPVAANMTLDGLEAMLAAKFPRPKRTEKGLKINMVRYADDFIITGCSRELLELEVKPAVAEFLAERGLVLSPEKTRITHIEVGFDFLGWNIRKYNGKLLMKPSKANVKAHLDRIREVIEANKTSTQVSLIKLLNPILRGWANYHCHVVAKEAFARVDHEVWSMLWQWAVRRHPNKGARWVKGRYFKTQDNRNWVFAATEEQEDGTKRERVLLKEADTPIQRHVKISAAANPHDPQWAQYFETRWGQKMLNSGRGRAKLYRVWLRQDRLCPDCQQPLTKYTPWGVRHVVKRADGGTDAASNLQMHHLTCHRNQRYAENEVV</sequence>
<dbReference type="Gene3D" id="1.10.30.50">
    <property type="match status" value="1"/>
</dbReference>
<dbReference type="Pfam" id="PF08388">
    <property type="entry name" value="GIIM"/>
    <property type="match status" value="1"/>
</dbReference>
<dbReference type="PANTHER" id="PTHR34047">
    <property type="entry name" value="NUCLEAR INTRON MATURASE 1, MITOCHONDRIAL-RELATED"/>
    <property type="match status" value="1"/>
</dbReference>
<dbReference type="InterPro" id="IPR013597">
    <property type="entry name" value="Mat_intron_G2"/>
</dbReference>
<comment type="caution">
    <text evidence="3">The sequence shown here is derived from an EMBL/GenBank/DDBJ whole genome shotgun (WGS) entry which is preliminary data.</text>
</comment>
<comment type="similarity">
    <text evidence="1">Belongs to the bacterial reverse transcriptase family.</text>
</comment>
<dbReference type="GO" id="GO:0008270">
    <property type="term" value="F:zinc ion binding"/>
    <property type="evidence" value="ECO:0007669"/>
    <property type="project" value="InterPro"/>
</dbReference>
<dbReference type="InterPro" id="IPR025960">
    <property type="entry name" value="RVT_N"/>
</dbReference>
<keyword evidence="3" id="KW-0808">Transferase</keyword>
<dbReference type="GO" id="GO:0004519">
    <property type="term" value="F:endonuclease activity"/>
    <property type="evidence" value="ECO:0007669"/>
    <property type="project" value="InterPro"/>
</dbReference>
<dbReference type="GO" id="GO:0003676">
    <property type="term" value="F:nucleic acid binding"/>
    <property type="evidence" value="ECO:0007669"/>
    <property type="project" value="InterPro"/>
</dbReference>
<dbReference type="AlphaFoldDB" id="A0A4R0X8B0"/>
<gene>
    <name evidence="3" type="ORF">BZM27_45885</name>
</gene>
<dbReference type="InterPro" id="IPR030931">
    <property type="entry name" value="Group_II_RT_mat"/>
</dbReference>
<proteinExistence type="inferred from homology"/>
<dbReference type="CDD" id="cd00085">
    <property type="entry name" value="HNHc"/>
    <property type="match status" value="1"/>
</dbReference>
<dbReference type="Pfam" id="PF13655">
    <property type="entry name" value="RVT_N"/>
    <property type="match status" value="1"/>
</dbReference>
<dbReference type="Pfam" id="PF01844">
    <property type="entry name" value="HNH"/>
    <property type="match status" value="1"/>
</dbReference>
<keyword evidence="3" id="KW-0548">Nucleotidyltransferase</keyword>
<organism evidence="3 4">
    <name type="scientific">Paraburkholderia steynii</name>
    <dbReference type="NCBI Taxonomy" id="1245441"/>
    <lineage>
        <taxon>Bacteria</taxon>
        <taxon>Pseudomonadati</taxon>
        <taxon>Pseudomonadota</taxon>
        <taxon>Betaproteobacteria</taxon>
        <taxon>Burkholderiales</taxon>
        <taxon>Burkholderiaceae</taxon>
        <taxon>Paraburkholderia</taxon>
    </lineage>
</organism>
<dbReference type="PANTHER" id="PTHR34047:SF10">
    <property type="entry name" value="GROUP II INTRON-ASSOCIATED OPEN READING FRAME"/>
    <property type="match status" value="1"/>
</dbReference>
<dbReference type="CDD" id="cd01651">
    <property type="entry name" value="RT_G2_intron"/>
    <property type="match status" value="1"/>
</dbReference>
<dbReference type="SMART" id="SM00507">
    <property type="entry name" value="HNHc"/>
    <property type="match status" value="1"/>
</dbReference>
<dbReference type="EMBL" id="MWML01000341">
    <property type="protein sequence ID" value="TCG03770.1"/>
    <property type="molecule type" value="Genomic_DNA"/>
</dbReference>
<dbReference type="NCBIfam" id="TIGR04416">
    <property type="entry name" value="group_II_RT_mat"/>
    <property type="match status" value="1"/>
</dbReference>
<evidence type="ECO:0000256" key="1">
    <source>
        <dbReference type="ARBA" id="ARBA00034120"/>
    </source>
</evidence>
<dbReference type="InterPro" id="IPR002711">
    <property type="entry name" value="HNH"/>
</dbReference>
<dbReference type="PROSITE" id="PS50878">
    <property type="entry name" value="RT_POL"/>
    <property type="match status" value="1"/>
</dbReference>
<evidence type="ECO:0000313" key="4">
    <source>
        <dbReference type="Proteomes" id="UP000294200"/>
    </source>
</evidence>
<keyword evidence="4" id="KW-1185">Reference proteome</keyword>
<protein>
    <submittedName>
        <fullName evidence="3">Group II intron reverse transcriptase/maturase</fullName>
    </submittedName>
</protein>
<feature type="domain" description="Reverse transcriptase" evidence="2">
    <location>
        <begin position="92"/>
        <end position="326"/>
    </location>
</feature>
<dbReference type="InterPro" id="IPR000477">
    <property type="entry name" value="RT_dom"/>
</dbReference>
<dbReference type="InterPro" id="IPR043502">
    <property type="entry name" value="DNA/RNA_pol_sf"/>
</dbReference>
<dbReference type="Pfam" id="PF00078">
    <property type="entry name" value="RVT_1"/>
    <property type="match status" value="1"/>
</dbReference>
<dbReference type="Proteomes" id="UP000294200">
    <property type="component" value="Unassembled WGS sequence"/>
</dbReference>
<accession>A0A4R0X8B0</accession>
<evidence type="ECO:0000313" key="3">
    <source>
        <dbReference type="EMBL" id="TCG03770.1"/>
    </source>
</evidence>
<name>A0A4R0X8B0_9BURK</name>
<dbReference type="SUPFAM" id="SSF56672">
    <property type="entry name" value="DNA/RNA polymerases"/>
    <property type="match status" value="1"/>
</dbReference>
<evidence type="ECO:0000259" key="2">
    <source>
        <dbReference type="PROSITE" id="PS50878"/>
    </source>
</evidence>